<evidence type="ECO:0000256" key="8">
    <source>
        <dbReference type="ARBA" id="ARBA00022614"/>
    </source>
</evidence>
<dbReference type="Pfam" id="PF03372">
    <property type="entry name" value="Exo_endo_phos"/>
    <property type="match status" value="1"/>
</dbReference>
<feature type="compositionally biased region" description="Basic residues" evidence="23">
    <location>
        <begin position="64"/>
        <end position="78"/>
    </location>
</feature>
<sequence length="746" mass="83157">MYYPQQSPGISHKLSAQHDNSPWRMQMFHQQQQQQQSAQQSNVGPPPNSPGYALYTNGALQHPQQHHPLNHPPIHHHQSSLSHFSPPTTAHNHQQHILTGSPHTPAMTHHWQQQLMKCEMSRQARSPFHRARASAMAARTVRSAIPITNPNLVRPPPEENGNSTKSPDSSPNAPNSALNHPSSTVGPIQEPESSLESKTSTSTWNSLDMGGLRLKNLPPTSGLFSFTFLTNLYLNHNDLGNVPPEISKLRQLELLDLSANNLTSLPAEVGLLINLKEFYIFDNSLQTLPNELGNLHQLQTLGVEGNPLSSHLKSMVQKEGTQALIRYLRDTAGPGVTPPSRPWKVLMKPAELEALEQDPHTETFTVLCYNILCEKYATEKLYGYTPSWALAWNYRKDKILDEIKSYDAEFLCLQEVDKTQYETFLLANLGPEGYDGVFHPKSRFKTMSGPEKMQVDGCAIFYKKNRYKLVEFNEIEFSSVAMQRQDFKKTDDMFNRVLQKDNIAIVCLMEDITTGTRLIVANVHITWDHAYRDVKLVQVALLVDEIEKRADHFARYPPPPNLRNGSSESKDGEGANGDSSTPPRPIPTYSDGTKIPLIICGDFNSVPNSGVYEFLSTGTLANDHGDFMSHIYGKYTSEGIRHRLGLKSAYADLQAAATNPNAPAGELLSMTNYTPGFQGVLDYVWYSTSTLSVKAVLGDVDKGYLEKVVGFPNAHYPSDHVSIVSEFRIKPPRPALPKTSTSTSSS</sequence>
<dbReference type="EC" id="3.1.13.4" evidence="6"/>
<feature type="domain" description="Endonuclease/exonuclease/phosphatase" evidence="24">
    <location>
        <begin position="369"/>
        <end position="720"/>
    </location>
</feature>
<dbReference type="Gene3D" id="3.80.10.10">
    <property type="entry name" value="Ribonuclease Inhibitor"/>
    <property type="match status" value="1"/>
</dbReference>
<evidence type="ECO:0000256" key="10">
    <source>
        <dbReference type="ARBA" id="ARBA00022723"/>
    </source>
</evidence>
<feature type="compositionally biased region" description="Low complexity" evidence="23">
    <location>
        <begin position="190"/>
        <end position="203"/>
    </location>
</feature>
<gene>
    <name evidence="25" type="ORF">CVT24_012338</name>
</gene>
<dbReference type="STRING" id="181874.A0A409VYD6"/>
<dbReference type="Gene3D" id="3.60.10.10">
    <property type="entry name" value="Endonuclease/exonuclease/phosphatase"/>
    <property type="match status" value="1"/>
</dbReference>
<protein>
    <recommendedName>
        <fullName evidence="19">CCR4-Not complex 3'-5'-exoribonuclease subunit Ccr4</fullName>
        <ecNumber evidence="6">3.1.13.4</ecNumber>
    </recommendedName>
    <alternativeName>
        <fullName evidence="20">Carbon catabolite repressor protein 4</fullName>
    </alternativeName>
    <alternativeName>
        <fullName evidence="21">Cytoplasmic deadenylase</fullName>
    </alternativeName>
    <alternativeName>
        <fullName evidence="22">Glucose-repressible alcohol dehydrogenase transcriptional effector</fullName>
    </alternativeName>
</protein>
<keyword evidence="16" id="KW-0805">Transcription regulation</keyword>
<dbReference type="FunFam" id="3.60.10.10:FF:000037">
    <property type="entry name" value="Glucose-repressible alcohol dehydrogenase transcriptional effector"/>
    <property type="match status" value="1"/>
</dbReference>
<dbReference type="PANTHER" id="PTHR12121:SF100">
    <property type="entry name" value="POLY(A)-SPECIFIC RIBONUCLEASE"/>
    <property type="match status" value="1"/>
</dbReference>
<feature type="compositionally biased region" description="Polar residues" evidence="23">
    <location>
        <begin position="79"/>
        <end position="102"/>
    </location>
</feature>
<keyword evidence="10" id="KW-0479">Metal-binding</keyword>
<evidence type="ECO:0000256" key="6">
    <source>
        <dbReference type="ARBA" id="ARBA00012161"/>
    </source>
</evidence>
<dbReference type="CDD" id="cd09097">
    <property type="entry name" value="Deadenylase_CCR4"/>
    <property type="match status" value="1"/>
</dbReference>
<evidence type="ECO:0000256" key="20">
    <source>
        <dbReference type="ARBA" id="ARBA00030493"/>
    </source>
</evidence>
<dbReference type="GO" id="GO:0046872">
    <property type="term" value="F:metal ion binding"/>
    <property type="evidence" value="ECO:0007669"/>
    <property type="project" value="UniProtKB-KW"/>
</dbReference>
<dbReference type="Pfam" id="PF13855">
    <property type="entry name" value="LRR_8"/>
    <property type="match status" value="1"/>
</dbReference>
<evidence type="ECO:0000256" key="4">
    <source>
        <dbReference type="ARBA" id="ARBA00004496"/>
    </source>
</evidence>
<dbReference type="SMART" id="SM00369">
    <property type="entry name" value="LRR_TYP"/>
    <property type="match status" value="3"/>
</dbReference>
<evidence type="ECO:0000256" key="9">
    <source>
        <dbReference type="ARBA" id="ARBA00022722"/>
    </source>
</evidence>
<accession>A0A409VYD6</accession>
<dbReference type="InParanoid" id="A0A409VYD6"/>
<evidence type="ECO:0000313" key="25">
    <source>
        <dbReference type="EMBL" id="PPQ71284.1"/>
    </source>
</evidence>
<dbReference type="SUPFAM" id="SSF56219">
    <property type="entry name" value="DNase I-like"/>
    <property type="match status" value="1"/>
</dbReference>
<dbReference type="PROSITE" id="PS51450">
    <property type="entry name" value="LRR"/>
    <property type="match status" value="1"/>
</dbReference>
<dbReference type="InterPro" id="IPR005135">
    <property type="entry name" value="Endo/exonuclease/phosphatase"/>
</dbReference>
<keyword evidence="8" id="KW-0433">Leucine-rich repeat</keyword>
<comment type="similarity">
    <text evidence="5">Belongs to the CCR4/nocturin family.</text>
</comment>
<evidence type="ECO:0000256" key="2">
    <source>
        <dbReference type="ARBA" id="ARBA00001946"/>
    </source>
</evidence>
<evidence type="ECO:0000259" key="24">
    <source>
        <dbReference type="Pfam" id="PF03372"/>
    </source>
</evidence>
<evidence type="ECO:0000256" key="13">
    <source>
        <dbReference type="ARBA" id="ARBA00022839"/>
    </source>
</evidence>
<comment type="catalytic activity">
    <reaction evidence="1">
        <text>Exonucleolytic cleavage of poly(A) to 5'-AMP.</text>
        <dbReference type="EC" id="3.1.13.4"/>
    </reaction>
</comment>
<evidence type="ECO:0000256" key="3">
    <source>
        <dbReference type="ARBA" id="ARBA00004123"/>
    </source>
</evidence>
<keyword evidence="17" id="KW-0804">Transcription</keyword>
<keyword evidence="11" id="KW-0677">Repeat</keyword>
<evidence type="ECO:0000256" key="17">
    <source>
        <dbReference type="ARBA" id="ARBA00023163"/>
    </source>
</evidence>
<evidence type="ECO:0000256" key="18">
    <source>
        <dbReference type="ARBA" id="ARBA00023242"/>
    </source>
</evidence>
<evidence type="ECO:0000256" key="19">
    <source>
        <dbReference type="ARBA" id="ARBA00023475"/>
    </source>
</evidence>
<dbReference type="EMBL" id="NHTK01005921">
    <property type="protein sequence ID" value="PPQ71284.1"/>
    <property type="molecule type" value="Genomic_DNA"/>
</dbReference>
<dbReference type="InterPro" id="IPR003591">
    <property type="entry name" value="Leu-rich_rpt_typical-subtyp"/>
</dbReference>
<keyword evidence="18" id="KW-0539">Nucleus</keyword>
<dbReference type="GO" id="GO:0005737">
    <property type="term" value="C:cytoplasm"/>
    <property type="evidence" value="ECO:0007669"/>
    <property type="project" value="UniProtKB-SubCell"/>
</dbReference>
<comment type="cofactor">
    <cofactor evidence="2">
        <name>Mg(2+)</name>
        <dbReference type="ChEBI" id="CHEBI:18420"/>
    </cofactor>
</comment>
<dbReference type="AlphaFoldDB" id="A0A409VYD6"/>
<evidence type="ECO:0000256" key="15">
    <source>
        <dbReference type="ARBA" id="ARBA00022884"/>
    </source>
</evidence>
<evidence type="ECO:0000256" key="7">
    <source>
        <dbReference type="ARBA" id="ARBA00022490"/>
    </source>
</evidence>
<dbReference type="GO" id="GO:0003723">
    <property type="term" value="F:RNA binding"/>
    <property type="evidence" value="ECO:0007669"/>
    <property type="project" value="UniProtKB-KW"/>
</dbReference>
<evidence type="ECO:0000256" key="1">
    <source>
        <dbReference type="ARBA" id="ARBA00001663"/>
    </source>
</evidence>
<evidence type="ECO:0000256" key="21">
    <source>
        <dbReference type="ARBA" id="ARBA00031469"/>
    </source>
</evidence>
<dbReference type="InterPro" id="IPR001611">
    <property type="entry name" value="Leu-rich_rpt"/>
</dbReference>
<feature type="region of interest" description="Disordered" evidence="23">
    <location>
        <begin position="26"/>
        <end position="107"/>
    </location>
</feature>
<feature type="compositionally biased region" description="Low complexity" evidence="23">
    <location>
        <begin position="30"/>
        <end position="41"/>
    </location>
</feature>
<evidence type="ECO:0000256" key="16">
    <source>
        <dbReference type="ARBA" id="ARBA00023015"/>
    </source>
</evidence>
<dbReference type="InterPro" id="IPR050410">
    <property type="entry name" value="CCR4/nocturin_mRNA_transcr"/>
</dbReference>
<evidence type="ECO:0000256" key="22">
    <source>
        <dbReference type="ARBA" id="ARBA00033317"/>
    </source>
</evidence>
<dbReference type="GO" id="GO:0005634">
    <property type="term" value="C:nucleus"/>
    <property type="evidence" value="ECO:0007669"/>
    <property type="project" value="UniProtKB-SubCell"/>
</dbReference>
<evidence type="ECO:0000313" key="26">
    <source>
        <dbReference type="Proteomes" id="UP000284842"/>
    </source>
</evidence>
<name>A0A409VYD6_9AGAR</name>
<dbReference type="InterPro" id="IPR032675">
    <property type="entry name" value="LRR_dom_sf"/>
</dbReference>
<keyword evidence="7" id="KW-0963">Cytoplasm</keyword>
<proteinExistence type="inferred from homology"/>
<evidence type="ECO:0000256" key="23">
    <source>
        <dbReference type="SAM" id="MobiDB-lite"/>
    </source>
</evidence>
<dbReference type="InterPro" id="IPR036691">
    <property type="entry name" value="Endo/exonu/phosph_ase_sf"/>
</dbReference>
<dbReference type="FunCoup" id="A0A409VYD6">
    <property type="interactions" value="429"/>
</dbReference>
<feature type="region of interest" description="Disordered" evidence="23">
    <location>
        <begin position="553"/>
        <end position="590"/>
    </location>
</feature>
<reference evidence="25 26" key="1">
    <citation type="journal article" date="2018" name="Evol. Lett.">
        <title>Horizontal gene cluster transfer increased hallucinogenic mushroom diversity.</title>
        <authorList>
            <person name="Reynolds H.T."/>
            <person name="Vijayakumar V."/>
            <person name="Gluck-Thaler E."/>
            <person name="Korotkin H.B."/>
            <person name="Matheny P.B."/>
            <person name="Slot J.C."/>
        </authorList>
    </citation>
    <scope>NUCLEOTIDE SEQUENCE [LARGE SCALE GENOMIC DNA]</scope>
    <source>
        <strain evidence="25 26">2629</strain>
    </source>
</reference>
<comment type="subcellular location">
    <subcellularLocation>
        <location evidence="4">Cytoplasm</location>
    </subcellularLocation>
    <subcellularLocation>
        <location evidence="3">Nucleus</location>
    </subcellularLocation>
</comment>
<keyword evidence="15" id="KW-0694">RNA-binding</keyword>
<evidence type="ECO:0000256" key="11">
    <source>
        <dbReference type="ARBA" id="ARBA00022737"/>
    </source>
</evidence>
<comment type="caution">
    <text evidence="25">The sequence shown here is derived from an EMBL/GenBank/DDBJ whole genome shotgun (WGS) entry which is preliminary data.</text>
</comment>
<keyword evidence="14" id="KW-0460">Magnesium</keyword>
<dbReference type="OrthoDB" id="428734at2759"/>
<evidence type="ECO:0000256" key="14">
    <source>
        <dbReference type="ARBA" id="ARBA00022842"/>
    </source>
</evidence>
<dbReference type="GO" id="GO:0004535">
    <property type="term" value="F:poly(A)-specific ribonuclease activity"/>
    <property type="evidence" value="ECO:0007669"/>
    <property type="project" value="UniProtKB-EC"/>
</dbReference>
<evidence type="ECO:0000256" key="12">
    <source>
        <dbReference type="ARBA" id="ARBA00022801"/>
    </source>
</evidence>
<dbReference type="PANTHER" id="PTHR12121">
    <property type="entry name" value="CARBON CATABOLITE REPRESSOR PROTEIN 4"/>
    <property type="match status" value="1"/>
</dbReference>
<dbReference type="SUPFAM" id="SSF52058">
    <property type="entry name" value="L domain-like"/>
    <property type="match status" value="1"/>
</dbReference>
<keyword evidence="12" id="KW-0378">Hydrolase</keyword>
<feature type="compositionally biased region" description="Low complexity" evidence="23">
    <location>
        <begin position="166"/>
        <end position="183"/>
    </location>
</feature>
<dbReference type="Proteomes" id="UP000284842">
    <property type="component" value="Unassembled WGS sequence"/>
</dbReference>
<evidence type="ECO:0000256" key="5">
    <source>
        <dbReference type="ARBA" id="ARBA00010774"/>
    </source>
</evidence>
<feature type="region of interest" description="Disordered" evidence="23">
    <location>
        <begin position="121"/>
        <end position="210"/>
    </location>
</feature>
<keyword evidence="9" id="KW-0540">Nuclease</keyword>
<keyword evidence="13" id="KW-0269">Exonuclease</keyword>
<keyword evidence="26" id="KW-1185">Reference proteome</keyword>
<organism evidence="25 26">
    <name type="scientific">Panaeolus cyanescens</name>
    <dbReference type="NCBI Taxonomy" id="181874"/>
    <lineage>
        <taxon>Eukaryota</taxon>
        <taxon>Fungi</taxon>
        <taxon>Dikarya</taxon>
        <taxon>Basidiomycota</taxon>
        <taxon>Agaricomycotina</taxon>
        <taxon>Agaricomycetes</taxon>
        <taxon>Agaricomycetidae</taxon>
        <taxon>Agaricales</taxon>
        <taxon>Agaricineae</taxon>
        <taxon>Galeropsidaceae</taxon>
        <taxon>Panaeolus</taxon>
    </lineage>
</organism>